<reference evidence="2 3" key="1">
    <citation type="submission" date="2018-11" db="EMBL/GenBank/DDBJ databases">
        <title>Deinococcus shelandsis sp. nov., isolated from South Shetland Islands soil of Antarctica.</title>
        <authorList>
            <person name="Tian J."/>
        </authorList>
    </citation>
    <scope>NUCLEOTIDE SEQUENCE [LARGE SCALE GENOMIC DNA]</scope>
    <source>
        <strain evidence="2 3">S14-83T</strain>
    </source>
</reference>
<dbReference type="InterPro" id="IPR036873">
    <property type="entry name" value="Rhodanese-like_dom_sf"/>
</dbReference>
<dbReference type="SUPFAM" id="SSF52821">
    <property type="entry name" value="Rhodanese/Cell cycle control phosphatase"/>
    <property type="match status" value="1"/>
</dbReference>
<dbReference type="KEGG" id="dph:EHF33_05090"/>
<dbReference type="AlphaFoldDB" id="A0A3G8YA03"/>
<dbReference type="PANTHER" id="PTHR43031:SF1">
    <property type="entry name" value="PYRIDINE NUCLEOTIDE-DISULPHIDE OXIDOREDUCTASE"/>
    <property type="match status" value="1"/>
</dbReference>
<dbReference type="Gene3D" id="3.40.250.10">
    <property type="entry name" value="Rhodanese-like domain"/>
    <property type="match status" value="1"/>
</dbReference>
<organism evidence="2 3">
    <name type="scientific">Deinococcus psychrotolerans</name>
    <dbReference type="NCBI Taxonomy" id="2489213"/>
    <lineage>
        <taxon>Bacteria</taxon>
        <taxon>Thermotogati</taxon>
        <taxon>Deinococcota</taxon>
        <taxon>Deinococci</taxon>
        <taxon>Deinococcales</taxon>
        <taxon>Deinococcaceae</taxon>
        <taxon>Deinococcus</taxon>
    </lineage>
</organism>
<dbReference type="Pfam" id="PF00581">
    <property type="entry name" value="Rhodanese"/>
    <property type="match status" value="1"/>
</dbReference>
<dbReference type="Proteomes" id="UP000276417">
    <property type="component" value="Chromosome 1"/>
</dbReference>
<name>A0A3G8YA03_9DEIO</name>
<dbReference type="PANTHER" id="PTHR43031">
    <property type="entry name" value="FAD-DEPENDENT OXIDOREDUCTASE"/>
    <property type="match status" value="1"/>
</dbReference>
<gene>
    <name evidence="2" type="ORF">EHF33_05090</name>
</gene>
<dbReference type="PROSITE" id="PS50206">
    <property type="entry name" value="RHODANESE_3"/>
    <property type="match status" value="1"/>
</dbReference>
<dbReference type="InterPro" id="IPR050229">
    <property type="entry name" value="GlpE_sulfurtransferase"/>
</dbReference>
<dbReference type="OrthoDB" id="9800872at2"/>
<evidence type="ECO:0000313" key="2">
    <source>
        <dbReference type="EMBL" id="AZI42199.1"/>
    </source>
</evidence>
<dbReference type="InterPro" id="IPR001763">
    <property type="entry name" value="Rhodanese-like_dom"/>
</dbReference>
<dbReference type="CDD" id="cd00158">
    <property type="entry name" value="RHOD"/>
    <property type="match status" value="1"/>
</dbReference>
<sequence length="108" mass="12018">MLEFMQEVSPKEAQRRLQHGALLIDVREANEYEEVHAEGAQLMALSEFETRYAELPKDKELVLICRSGARSGRATQFLLDHGYNKAVNLTGGTIAWQDTGLPTQTGAV</sequence>
<keyword evidence="3" id="KW-1185">Reference proteome</keyword>
<dbReference type="EMBL" id="CP034183">
    <property type="protein sequence ID" value="AZI42199.1"/>
    <property type="molecule type" value="Genomic_DNA"/>
</dbReference>
<feature type="domain" description="Rhodanese" evidence="1">
    <location>
        <begin position="17"/>
        <end position="105"/>
    </location>
</feature>
<proteinExistence type="predicted"/>
<evidence type="ECO:0000259" key="1">
    <source>
        <dbReference type="PROSITE" id="PS50206"/>
    </source>
</evidence>
<accession>A0A3G8YA03</accession>
<protein>
    <submittedName>
        <fullName evidence="2">Rhodanese-like domain-containing protein</fullName>
    </submittedName>
</protein>
<dbReference type="SMART" id="SM00450">
    <property type="entry name" value="RHOD"/>
    <property type="match status" value="1"/>
</dbReference>
<evidence type="ECO:0000313" key="3">
    <source>
        <dbReference type="Proteomes" id="UP000276417"/>
    </source>
</evidence>